<accession>A0AAD7C7U6</accession>
<gene>
    <name evidence="2" type="ORF">FB45DRAFT_900614</name>
</gene>
<organism evidence="2 3">
    <name type="scientific">Roridomyces roridus</name>
    <dbReference type="NCBI Taxonomy" id="1738132"/>
    <lineage>
        <taxon>Eukaryota</taxon>
        <taxon>Fungi</taxon>
        <taxon>Dikarya</taxon>
        <taxon>Basidiomycota</taxon>
        <taxon>Agaricomycotina</taxon>
        <taxon>Agaricomycetes</taxon>
        <taxon>Agaricomycetidae</taxon>
        <taxon>Agaricales</taxon>
        <taxon>Marasmiineae</taxon>
        <taxon>Mycenaceae</taxon>
        <taxon>Roridomyces</taxon>
    </lineage>
</organism>
<evidence type="ECO:0000256" key="1">
    <source>
        <dbReference type="SAM" id="MobiDB-lite"/>
    </source>
</evidence>
<protein>
    <submittedName>
        <fullName evidence="2">Uncharacterized protein</fullName>
    </submittedName>
</protein>
<name>A0AAD7C7U6_9AGAR</name>
<dbReference type="AlphaFoldDB" id="A0AAD7C7U6"/>
<evidence type="ECO:0000313" key="3">
    <source>
        <dbReference type="Proteomes" id="UP001221142"/>
    </source>
</evidence>
<dbReference type="Proteomes" id="UP001221142">
    <property type="component" value="Unassembled WGS sequence"/>
</dbReference>
<proteinExistence type="predicted"/>
<feature type="compositionally biased region" description="Basic residues" evidence="1">
    <location>
        <begin position="229"/>
        <end position="238"/>
    </location>
</feature>
<keyword evidence="3" id="KW-1185">Reference proteome</keyword>
<feature type="compositionally biased region" description="Low complexity" evidence="1">
    <location>
        <begin position="135"/>
        <end position="146"/>
    </location>
</feature>
<evidence type="ECO:0000313" key="2">
    <source>
        <dbReference type="EMBL" id="KAJ7641608.1"/>
    </source>
</evidence>
<feature type="region of interest" description="Disordered" evidence="1">
    <location>
        <begin position="202"/>
        <end position="238"/>
    </location>
</feature>
<sequence length="238" mass="26062">MSSVDEKTLKKAEGAFLKFLKDADTSNGPAEEVILKFYLTPEVESAFDELVQGYGCTMSTRIISREEQDAIDSRRKTCAQYTNVVVTPEAQAAFLKDGKVPSSVPGFASNKSSKSKKAPSVTAPLTKRTRKPSPKKAASAKAAAAKSDPRPRKRIGPRPVKEPQPQESVSDDEVDDDDDEQVATMPLELYESLCDQLTGITNELRKYKPVPSSSLKRRLEDDGAGTPRSSKKPRRSRG</sequence>
<feature type="region of interest" description="Disordered" evidence="1">
    <location>
        <begin position="99"/>
        <end position="186"/>
    </location>
</feature>
<reference evidence="2" key="1">
    <citation type="submission" date="2023-03" db="EMBL/GenBank/DDBJ databases">
        <title>Massive genome expansion in bonnet fungi (Mycena s.s.) driven by repeated elements and novel gene families across ecological guilds.</title>
        <authorList>
            <consortium name="Lawrence Berkeley National Laboratory"/>
            <person name="Harder C.B."/>
            <person name="Miyauchi S."/>
            <person name="Viragh M."/>
            <person name="Kuo A."/>
            <person name="Thoen E."/>
            <person name="Andreopoulos B."/>
            <person name="Lu D."/>
            <person name="Skrede I."/>
            <person name="Drula E."/>
            <person name="Henrissat B."/>
            <person name="Morin E."/>
            <person name="Kohler A."/>
            <person name="Barry K."/>
            <person name="LaButti K."/>
            <person name="Morin E."/>
            <person name="Salamov A."/>
            <person name="Lipzen A."/>
            <person name="Mereny Z."/>
            <person name="Hegedus B."/>
            <person name="Baldrian P."/>
            <person name="Stursova M."/>
            <person name="Weitz H."/>
            <person name="Taylor A."/>
            <person name="Grigoriev I.V."/>
            <person name="Nagy L.G."/>
            <person name="Martin F."/>
            <person name="Kauserud H."/>
        </authorList>
    </citation>
    <scope>NUCLEOTIDE SEQUENCE</scope>
    <source>
        <strain evidence="2">9284</strain>
    </source>
</reference>
<dbReference type="EMBL" id="JARKIF010000004">
    <property type="protein sequence ID" value="KAJ7641608.1"/>
    <property type="molecule type" value="Genomic_DNA"/>
</dbReference>
<comment type="caution">
    <text evidence="2">The sequence shown here is derived from an EMBL/GenBank/DDBJ whole genome shotgun (WGS) entry which is preliminary data.</text>
</comment>
<feature type="compositionally biased region" description="Acidic residues" evidence="1">
    <location>
        <begin position="169"/>
        <end position="181"/>
    </location>
</feature>